<dbReference type="SUPFAM" id="SSF56281">
    <property type="entry name" value="Metallo-hydrolase/oxidoreductase"/>
    <property type="match status" value="1"/>
</dbReference>
<dbReference type="Proteomes" id="UP000054270">
    <property type="component" value="Unassembled WGS sequence"/>
</dbReference>
<dbReference type="PANTHER" id="PTHR33835">
    <property type="entry name" value="YALI0C07656P"/>
    <property type="match status" value="1"/>
</dbReference>
<organism evidence="1 2">
    <name type="scientific">Hypholoma sublateritium (strain FD-334 SS-4)</name>
    <dbReference type="NCBI Taxonomy" id="945553"/>
    <lineage>
        <taxon>Eukaryota</taxon>
        <taxon>Fungi</taxon>
        <taxon>Dikarya</taxon>
        <taxon>Basidiomycota</taxon>
        <taxon>Agaricomycotina</taxon>
        <taxon>Agaricomycetes</taxon>
        <taxon>Agaricomycetidae</taxon>
        <taxon>Agaricales</taxon>
        <taxon>Agaricineae</taxon>
        <taxon>Strophariaceae</taxon>
        <taxon>Hypholoma</taxon>
    </lineage>
</organism>
<gene>
    <name evidence="1" type="ORF">HYPSUDRAFT_132423</name>
</gene>
<proteinExistence type="predicted"/>
<accession>A0A0D2PE16</accession>
<evidence type="ECO:0000313" key="1">
    <source>
        <dbReference type="EMBL" id="KJA26801.1"/>
    </source>
</evidence>
<sequence length="247" mass="27797">MSAAPSETVIREVAPGVVIFSRPFARFGVWPVGGRSTAIKLRSGGVWVLASTPLDAETKAKLQEMGPVKYIVSADAVHHLYLGDFKKEYPEAKLIAPEAAIIRHDDKDLKFDGVWGRDPIDAKYGFEDDIEHLYFPGFENKDVAFLHKPSKTLIEADLLFNLHSVKEQYSRTKQSPRFLGIGGLRFGPNSWIYPRLLWSQGTNKDEMKRDARTVSGWDFDRIIPCHGDVIETGGKKAWNTAYKLYLA</sequence>
<keyword evidence="2" id="KW-1185">Reference proteome</keyword>
<evidence type="ECO:0000313" key="2">
    <source>
        <dbReference type="Proteomes" id="UP000054270"/>
    </source>
</evidence>
<reference evidence="2" key="1">
    <citation type="submission" date="2014-04" db="EMBL/GenBank/DDBJ databases">
        <title>Evolutionary Origins and Diversification of the Mycorrhizal Mutualists.</title>
        <authorList>
            <consortium name="DOE Joint Genome Institute"/>
            <consortium name="Mycorrhizal Genomics Consortium"/>
            <person name="Kohler A."/>
            <person name="Kuo A."/>
            <person name="Nagy L.G."/>
            <person name="Floudas D."/>
            <person name="Copeland A."/>
            <person name="Barry K.W."/>
            <person name="Cichocki N."/>
            <person name="Veneault-Fourrey C."/>
            <person name="LaButti K."/>
            <person name="Lindquist E.A."/>
            <person name="Lipzen A."/>
            <person name="Lundell T."/>
            <person name="Morin E."/>
            <person name="Murat C."/>
            <person name="Riley R."/>
            <person name="Ohm R."/>
            <person name="Sun H."/>
            <person name="Tunlid A."/>
            <person name="Henrissat B."/>
            <person name="Grigoriev I.V."/>
            <person name="Hibbett D.S."/>
            <person name="Martin F."/>
        </authorList>
    </citation>
    <scope>NUCLEOTIDE SEQUENCE [LARGE SCALE GENOMIC DNA]</scope>
    <source>
        <strain evidence="2">FD-334 SS-4</strain>
    </source>
</reference>
<dbReference type="PANTHER" id="PTHR33835:SF1">
    <property type="entry name" value="METALLO-BETA-LACTAMASE DOMAIN-CONTAINING PROTEIN"/>
    <property type="match status" value="1"/>
</dbReference>
<dbReference type="OrthoDB" id="421671at2759"/>
<name>A0A0D2PE16_HYPSF</name>
<evidence type="ECO:0008006" key="3">
    <source>
        <dbReference type="Google" id="ProtNLM"/>
    </source>
</evidence>
<dbReference type="EMBL" id="KN817526">
    <property type="protein sequence ID" value="KJA26801.1"/>
    <property type="molecule type" value="Genomic_DNA"/>
</dbReference>
<dbReference type="OMA" id="IFRDVMA"/>
<dbReference type="InterPro" id="IPR036866">
    <property type="entry name" value="RibonucZ/Hydroxyglut_hydro"/>
</dbReference>
<dbReference type="InterPro" id="IPR025638">
    <property type="entry name" value="DUF4336"/>
</dbReference>
<dbReference type="AlphaFoldDB" id="A0A0D2PE16"/>
<protein>
    <recommendedName>
        <fullName evidence="3">Metallo-beta-lactamase domain-containing protein</fullName>
    </recommendedName>
</protein>